<dbReference type="InterPro" id="IPR025333">
    <property type="entry name" value="DUF4239"/>
</dbReference>
<dbReference type="RefSeq" id="WP_053938063.1">
    <property type="nucleotide sequence ID" value="NZ_LAQT01000009.1"/>
</dbReference>
<dbReference type="PATRIC" id="fig|857265.3.peg.2481"/>
<sequence>MDFLYNLSGVLAGLLVVCATVLAALLGFALVRRLRLSHPDAEQRAMTLTMVSIISTINSLLLAFAAVNVLDAYDSTKRIVAAEAACAGELARDLAAFDANPADLAASTLHDYLLRVATAEWPVMEHEARADPSTERLFGVLFDQTTRLTPTTPRQTALLSEILMRLNELAKCRQQRLLSLEAHLPVTLWVVMLAVSALSFAVLYTLPGTHFNTFLIAGWAATLGLAFFFVLAVDRPFNGAVRVSNLPFTLTLDELGLVQTGLRHGTMGVGEAR</sequence>
<dbReference type="STRING" id="857265.WG78_12045"/>
<feature type="transmembrane region" description="Helical" evidence="1">
    <location>
        <begin position="186"/>
        <end position="207"/>
    </location>
</feature>
<keyword evidence="1" id="KW-0472">Membrane</keyword>
<evidence type="ECO:0000256" key="1">
    <source>
        <dbReference type="SAM" id="Phobius"/>
    </source>
</evidence>
<keyword evidence="3" id="KW-1185">Reference proteome</keyword>
<proteinExistence type="predicted"/>
<organism evidence="2 3">
    <name type="scientific">Amantichitinum ursilacus</name>
    <dbReference type="NCBI Taxonomy" id="857265"/>
    <lineage>
        <taxon>Bacteria</taxon>
        <taxon>Pseudomonadati</taxon>
        <taxon>Pseudomonadota</taxon>
        <taxon>Betaproteobacteria</taxon>
        <taxon>Neisseriales</taxon>
        <taxon>Chitinibacteraceae</taxon>
        <taxon>Amantichitinum</taxon>
    </lineage>
</organism>
<comment type="caution">
    <text evidence="2">The sequence shown here is derived from an EMBL/GenBank/DDBJ whole genome shotgun (WGS) entry which is preliminary data.</text>
</comment>
<evidence type="ECO:0008006" key="4">
    <source>
        <dbReference type="Google" id="ProtNLM"/>
    </source>
</evidence>
<feature type="transmembrane region" description="Helical" evidence="1">
    <location>
        <begin position="47"/>
        <end position="70"/>
    </location>
</feature>
<accession>A0A0N0GNC0</accession>
<keyword evidence="1" id="KW-1133">Transmembrane helix</keyword>
<dbReference type="Proteomes" id="UP000037939">
    <property type="component" value="Unassembled WGS sequence"/>
</dbReference>
<keyword evidence="1" id="KW-0812">Transmembrane</keyword>
<dbReference type="OrthoDB" id="8595256at2"/>
<name>A0A0N0GNC0_9NEIS</name>
<dbReference type="EMBL" id="LAQT01000009">
    <property type="protein sequence ID" value="KPC52575.1"/>
    <property type="molecule type" value="Genomic_DNA"/>
</dbReference>
<gene>
    <name evidence="2" type="ORF">WG78_12045</name>
</gene>
<evidence type="ECO:0000313" key="3">
    <source>
        <dbReference type="Proteomes" id="UP000037939"/>
    </source>
</evidence>
<evidence type="ECO:0000313" key="2">
    <source>
        <dbReference type="EMBL" id="KPC52575.1"/>
    </source>
</evidence>
<feature type="transmembrane region" description="Helical" evidence="1">
    <location>
        <begin position="213"/>
        <end position="233"/>
    </location>
</feature>
<dbReference type="AlphaFoldDB" id="A0A0N0GNC0"/>
<reference evidence="2 3" key="1">
    <citation type="submission" date="2015-07" db="EMBL/GenBank/DDBJ databases">
        <title>Draft genome sequence of the Amantichitinum ursilacus IGB-41, a new chitin-degrading bacterium.</title>
        <authorList>
            <person name="Kirstahler P."/>
            <person name="Guenther M."/>
            <person name="Grumaz C."/>
            <person name="Rupp S."/>
            <person name="Zibek S."/>
            <person name="Sohn K."/>
        </authorList>
    </citation>
    <scope>NUCLEOTIDE SEQUENCE [LARGE SCALE GENOMIC DNA]</scope>
    <source>
        <strain evidence="2 3">IGB-41</strain>
    </source>
</reference>
<dbReference type="Pfam" id="PF14023">
    <property type="entry name" value="Bestrophin-like"/>
    <property type="match status" value="1"/>
</dbReference>
<protein>
    <recommendedName>
        <fullName evidence="4">DUF4239 domain-containing protein</fullName>
    </recommendedName>
</protein>